<feature type="transmembrane region" description="Helical" evidence="3">
    <location>
        <begin position="46"/>
        <end position="67"/>
    </location>
</feature>
<reference evidence="5 6" key="1">
    <citation type="submission" date="2023-06" db="EMBL/GenBank/DDBJ databases">
        <title>Influencing factors and mechanism of Cr(VI) reduction by facultative anaerobic Exiguobacterium sp. PY14.</title>
        <authorList>
            <person name="Zou L."/>
        </authorList>
    </citation>
    <scope>NUCLEOTIDE SEQUENCE [LARGE SCALE GENOMIC DNA]</scope>
    <source>
        <strain evidence="5 6">PY14</strain>
    </source>
</reference>
<feature type="domain" description="Methyl-accepting transducer" evidence="4">
    <location>
        <begin position="142"/>
        <end position="413"/>
    </location>
</feature>
<feature type="transmembrane region" description="Helical" evidence="3">
    <location>
        <begin position="12"/>
        <end position="34"/>
    </location>
</feature>
<dbReference type="PROSITE" id="PS50111">
    <property type="entry name" value="CHEMOTAXIS_TRANSDUC_2"/>
    <property type="match status" value="1"/>
</dbReference>
<dbReference type="SMART" id="SM00283">
    <property type="entry name" value="MA"/>
    <property type="match status" value="1"/>
</dbReference>
<evidence type="ECO:0000256" key="3">
    <source>
        <dbReference type="SAM" id="Phobius"/>
    </source>
</evidence>
<evidence type="ECO:0000256" key="1">
    <source>
        <dbReference type="ARBA" id="ARBA00023224"/>
    </source>
</evidence>
<evidence type="ECO:0000313" key="5">
    <source>
        <dbReference type="EMBL" id="MDL5376600.1"/>
    </source>
</evidence>
<evidence type="ECO:0000259" key="4">
    <source>
        <dbReference type="PROSITE" id="PS50111"/>
    </source>
</evidence>
<keyword evidence="3" id="KW-0812">Transmembrane</keyword>
<name>A0ABT7MN33_9BACL</name>
<dbReference type="Gene3D" id="1.10.287.950">
    <property type="entry name" value="Methyl-accepting chemotaxis protein"/>
    <property type="match status" value="1"/>
</dbReference>
<keyword evidence="3" id="KW-1133">Transmembrane helix</keyword>
<keyword evidence="1 2" id="KW-0807">Transducer</keyword>
<organism evidence="5 6">
    <name type="scientific">Exiguobacterium mexicanum</name>
    <dbReference type="NCBI Taxonomy" id="340146"/>
    <lineage>
        <taxon>Bacteria</taxon>
        <taxon>Bacillati</taxon>
        <taxon>Bacillota</taxon>
        <taxon>Bacilli</taxon>
        <taxon>Bacillales</taxon>
        <taxon>Bacillales Family XII. Incertae Sedis</taxon>
        <taxon>Exiguobacterium</taxon>
    </lineage>
</organism>
<dbReference type="EMBL" id="JASWER010000003">
    <property type="protein sequence ID" value="MDL5376600.1"/>
    <property type="molecule type" value="Genomic_DNA"/>
</dbReference>
<protein>
    <submittedName>
        <fullName evidence="5">Methyl-accepting chemotaxis protein</fullName>
    </submittedName>
</protein>
<keyword evidence="3" id="KW-0472">Membrane</keyword>
<dbReference type="PANTHER" id="PTHR32089">
    <property type="entry name" value="METHYL-ACCEPTING CHEMOTAXIS PROTEIN MCPB"/>
    <property type="match status" value="1"/>
</dbReference>
<dbReference type="RefSeq" id="WP_214832052.1">
    <property type="nucleotide sequence ID" value="NZ_CP183077.1"/>
</dbReference>
<evidence type="ECO:0000313" key="6">
    <source>
        <dbReference type="Proteomes" id="UP001230807"/>
    </source>
</evidence>
<dbReference type="InterPro" id="IPR004089">
    <property type="entry name" value="MCPsignal_dom"/>
</dbReference>
<comment type="caution">
    <text evidence="5">The sequence shown here is derived from an EMBL/GenBank/DDBJ whole genome shotgun (WGS) entry which is preliminary data.</text>
</comment>
<accession>A0ABT7MN33</accession>
<keyword evidence="6" id="KW-1185">Reference proteome</keyword>
<sequence>MKLFKNFTTQLLAWILVTSFITGGAVGWITLLLLTELEMAKGQVMLVGTAVALLISGIGGAVIYLIARRPLKAIELASDKAVEVGNGDLTVVFADETTTDRSEMGRLLLSMDNMVGHLREQGTNMRYTADQLTGSAQEIAAAVQEGNVAGENIRQAMDALNKMLEDNVSATYSSMDLLGAVARTMENIRNEMGSALNSASEMQQEAESGKGLASSSVDAMHAIAGKVEQSSTLNSKLTEMTGEISRITDVISDISAQTNLLALNASIEAARAGEHGRGFAVVAAEVKKLAEQTANSTQEITDLIVDVKRLVGDTSSSMANVKAEVETGVGLVEKAGGAFASIHNSANEVYSHVHSVDALLDESRGQIDSVVTNSAGIVGMVEEASRYATEVTSAASQQAASLGEVNGAMTELVRVAESLQNETEQVKVSNV</sequence>
<dbReference type="Proteomes" id="UP001230807">
    <property type="component" value="Unassembled WGS sequence"/>
</dbReference>
<proteinExistence type="predicted"/>
<dbReference type="Pfam" id="PF00015">
    <property type="entry name" value="MCPsignal"/>
    <property type="match status" value="1"/>
</dbReference>
<dbReference type="PANTHER" id="PTHR32089:SF112">
    <property type="entry name" value="LYSOZYME-LIKE PROTEIN-RELATED"/>
    <property type="match status" value="1"/>
</dbReference>
<dbReference type="SUPFAM" id="SSF58104">
    <property type="entry name" value="Methyl-accepting chemotaxis protein (MCP) signaling domain"/>
    <property type="match status" value="1"/>
</dbReference>
<evidence type="ECO:0000256" key="2">
    <source>
        <dbReference type="PROSITE-ProRule" id="PRU00284"/>
    </source>
</evidence>
<gene>
    <name evidence="5" type="ORF">QR695_06215</name>
</gene>